<dbReference type="FunFam" id="3.90.70.10:FF:000332">
    <property type="entry name" value="Cathepsin L1"/>
    <property type="match status" value="1"/>
</dbReference>
<dbReference type="PANTHER" id="PTHR12411">
    <property type="entry name" value="CYSTEINE PROTEASE FAMILY C1-RELATED"/>
    <property type="match status" value="1"/>
</dbReference>
<dbReference type="InterPro" id="IPR025660">
    <property type="entry name" value="Pept_his_AS"/>
</dbReference>
<keyword evidence="2" id="KW-1015">Disulfide bond</keyword>
<sequence>MFRLIVCLALLSASVSATVYDRFYQWAETHKIALPEGDHEFLHMLANWKNNDQIIEETNAKNLTYTLGHNAFSGMNSDEFAEHMHFGLNRDLIASAVGLRGFSETLDLTALPTSVDWRSQGVVSPVQDQGQAGTCYSFGTSAAVETALAIKTGVLTKLSEQQIVDCSTIKNGGPNMGVNGGQIAPTFEWIGKVGGLCTEQSYPYVSGTTKTTGTCQKTCSKVSGTDVQGVVNVKPKSDADMMTALSKTVVTIAIEADESTFQLYKSGVFTGKCGTTLDHAVALVGYGSQNGLDYYILRNSWSSSWGDAGYMQIGRGNDPTTGKPYNNGAGQCGLLMEASYPVL</sequence>
<reference evidence="5" key="1">
    <citation type="journal article" date="2020" name="Nature">
        <title>Giant virus diversity and host interactions through global metagenomics.</title>
        <authorList>
            <person name="Schulz F."/>
            <person name="Roux S."/>
            <person name="Paez-Espino D."/>
            <person name="Jungbluth S."/>
            <person name="Walsh D.A."/>
            <person name="Denef V.J."/>
            <person name="McMahon K.D."/>
            <person name="Konstantinidis K.T."/>
            <person name="Eloe-Fadrosh E.A."/>
            <person name="Kyrpides N.C."/>
            <person name="Woyke T."/>
        </authorList>
    </citation>
    <scope>NUCLEOTIDE SEQUENCE</scope>
    <source>
        <strain evidence="5">GVMAG-M-3300010157-4</strain>
    </source>
</reference>
<dbReference type="InterPro" id="IPR038765">
    <property type="entry name" value="Papain-like_cys_pep_sf"/>
</dbReference>
<evidence type="ECO:0000259" key="4">
    <source>
        <dbReference type="SMART" id="SM00848"/>
    </source>
</evidence>
<dbReference type="AlphaFoldDB" id="A0A6C0B642"/>
<dbReference type="GO" id="GO:0008234">
    <property type="term" value="F:cysteine-type peptidase activity"/>
    <property type="evidence" value="ECO:0007669"/>
    <property type="project" value="InterPro"/>
</dbReference>
<proteinExistence type="inferred from homology"/>
<dbReference type="EMBL" id="MN739082">
    <property type="protein sequence ID" value="QHS87556.1"/>
    <property type="molecule type" value="Genomic_DNA"/>
</dbReference>
<dbReference type="SMART" id="SM00645">
    <property type="entry name" value="Pept_C1"/>
    <property type="match status" value="1"/>
</dbReference>
<dbReference type="PROSITE" id="PS00639">
    <property type="entry name" value="THIOL_PROTEASE_HIS"/>
    <property type="match status" value="1"/>
</dbReference>
<evidence type="ECO:0000313" key="5">
    <source>
        <dbReference type="EMBL" id="QHS87556.1"/>
    </source>
</evidence>
<protein>
    <recommendedName>
        <fullName evidence="6">Peptidase C1A papain C-terminal domain-containing protein</fullName>
    </recommendedName>
</protein>
<organism evidence="5">
    <name type="scientific">viral metagenome</name>
    <dbReference type="NCBI Taxonomy" id="1070528"/>
    <lineage>
        <taxon>unclassified sequences</taxon>
        <taxon>metagenomes</taxon>
        <taxon>organismal metagenomes</taxon>
    </lineage>
</organism>
<dbReference type="InterPro" id="IPR039417">
    <property type="entry name" value="Peptidase_C1A_papain-like"/>
</dbReference>
<dbReference type="PRINTS" id="PR00705">
    <property type="entry name" value="PAPAIN"/>
</dbReference>
<feature type="domain" description="Peptidase C1A papain C-terminal" evidence="3">
    <location>
        <begin position="111"/>
        <end position="342"/>
    </location>
</feature>
<dbReference type="CDD" id="cd02248">
    <property type="entry name" value="Peptidase_C1A"/>
    <property type="match status" value="1"/>
</dbReference>
<dbReference type="GO" id="GO:0006508">
    <property type="term" value="P:proteolysis"/>
    <property type="evidence" value="ECO:0007669"/>
    <property type="project" value="InterPro"/>
</dbReference>
<dbReference type="SUPFAM" id="SSF54001">
    <property type="entry name" value="Cysteine proteinases"/>
    <property type="match status" value="1"/>
</dbReference>
<dbReference type="InterPro" id="IPR013128">
    <property type="entry name" value="Peptidase_C1A"/>
</dbReference>
<dbReference type="Pfam" id="PF08246">
    <property type="entry name" value="Inhibitor_I29"/>
    <property type="match status" value="1"/>
</dbReference>
<feature type="domain" description="Cathepsin propeptide inhibitor" evidence="4">
    <location>
        <begin position="23"/>
        <end position="80"/>
    </location>
</feature>
<comment type="similarity">
    <text evidence="1">Belongs to the peptidase C1 family.</text>
</comment>
<evidence type="ECO:0000256" key="1">
    <source>
        <dbReference type="ARBA" id="ARBA00008455"/>
    </source>
</evidence>
<dbReference type="Gene3D" id="3.90.70.10">
    <property type="entry name" value="Cysteine proteinases"/>
    <property type="match status" value="1"/>
</dbReference>
<dbReference type="SMART" id="SM00848">
    <property type="entry name" value="Inhibitor_I29"/>
    <property type="match status" value="1"/>
</dbReference>
<dbReference type="InterPro" id="IPR013201">
    <property type="entry name" value="Prot_inhib_I29"/>
</dbReference>
<dbReference type="Pfam" id="PF00112">
    <property type="entry name" value="Peptidase_C1"/>
    <property type="match status" value="1"/>
</dbReference>
<accession>A0A6C0B642</accession>
<dbReference type="InterPro" id="IPR000668">
    <property type="entry name" value="Peptidase_C1A_C"/>
</dbReference>
<name>A0A6C0B642_9ZZZZ</name>
<evidence type="ECO:0008006" key="6">
    <source>
        <dbReference type="Google" id="ProtNLM"/>
    </source>
</evidence>
<evidence type="ECO:0000256" key="2">
    <source>
        <dbReference type="ARBA" id="ARBA00023157"/>
    </source>
</evidence>
<dbReference type="InterPro" id="IPR000169">
    <property type="entry name" value="Pept_cys_AS"/>
</dbReference>
<dbReference type="PROSITE" id="PS00139">
    <property type="entry name" value="THIOL_PROTEASE_CYS"/>
    <property type="match status" value="1"/>
</dbReference>
<evidence type="ECO:0000259" key="3">
    <source>
        <dbReference type="SMART" id="SM00645"/>
    </source>
</evidence>